<evidence type="ECO:0000313" key="10">
    <source>
        <dbReference type="EMBL" id="EMZ25078.1"/>
    </source>
</evidence>
<dbReference type="PANTHER" id="PTHR48111">
    <property type="entry name" value="REGULATOR OF RPOS"/>
    <property type="match status" value="1"/>
</dbReference>
<dbReference type="Gene3D" id="3.40.50.2300">
    <property type="match status" value="1"/>
</dbReference>
<dbReference type="PANTHER" id="PTHR48111:SF2">
    <property type="entry name" value="RESPONSE REGULATOR SAER"/>
    <property type="match status" value="1"/>
</dbReference>
<dbReference type="eggNOG" id="COG0745">
    <property type="taxonomic scope" value="Bacteria"/>
</dbReference>
<protein>
    <recommendedName>
        <fullName evidence="1">Stage 0 sporulation protein A homolog</fullName>
    </recommendedName>
</protein>
<evidence type="ECO:0000256" key="7">
    <source>
        <dbReference type="PROSITE-ProRule" id="PRU01091"/>
    </source>
</evidence>
<dbReference type="Pfam" id="PF00486">
    <property type="entry name" value="Trans_reg_C"/>
    <property type="match status" value="1"/>
</dbReference>
<dbReference type="GO" id="GO:0000976">
    <property type="term" value="F:transcription cis-regulatory region binding"/>
    <property type="evidence" value="ECO:0007669"/>
    <property type="project" value="TreeGrafter"/>
</dbReference>
<keyword evidence="6" id="KW-0597">Phosphoprotein</keyword>
<dbReference type="Pfam" id="PF00072">
    <property type="entry name" value="Response_reg"/>
    <property type="match status" value="1"/>
</dbReference>
<evidence type="ECO:0000259" key="8">
    <source>
        <dbReference type="PROSITE" id="PS50110"/>
    </source>
</evidence>
<comment type="function">
    <text evidence="5">May play the central regulatory role in sporulation. It may be an element of the effector pathway responsible for the activation of sporulation genes in response to nutritional stress. Spo0A may act in concert with spo0H (a sigma factor) to control the expression of some genes that are critical to the sporulation process.</text>
</comment>
<keyword evidence="2" id="KW-0805">Transcription regulation</keyword>
<dbReference type="PATRIC" id="fig|1235802.3.peg.3133"/>
<dbReference type="Proteomes" id="UP000012589">
    <property type="component" value="Unassembled WGS sequence"/>
</dbReference>
<accession>N2AF41</accession>
<dbReference type="SMART" id="SM00448">
    <property type="entry name" value="REC"/>
    <property type="match status" value="1"/>
</dbReference>
<reference evidence="10 11" key="1">
    <citation type="journal article" date="2014" name="Genome Announc.">
        <title>Draft genome sequences of the altered schaedler flora, a defined bacterial community from gnotobiotic mice.</title>
        <authorList>
            <person name="Wannemuehler M.J."/>
            <person name="Overstreet A.M."/>
            <person name="Ward D.V."/>
            <person name="Phillips G.J."/>
        </authorList>
    </citation>
    <scope>NUCLEOTIDE SEQUENCE [LARGE SCALE GENOMIC DNA]</scope>
    <source>
        <strain evidence="10 11">ASF492</strain>
    </source>
</reference>
<feature type="domain" description="OmpR/PhoB-type" evidence="9">
    <location>
        <begin position="127"/>
        <end position="226"/>
    </location>
</feature>
<dbReference type="HOGENOM" id="CLU_000445_30_3_9"/>
<dbReference type="InterPro" id="IPR001867">
    <property type="entry name" value="OmpR/PhoB-type_DNA-bd"/>
</dbReference>
<dbReference type="InterPro" id="IPR039420">
    <property type="entry name" value="WalR-like"/>
</dbReference>
<dbReference type="Gene3D" id="6.10.250.690">
    <property type="match status" value="1"/>
</dbReference>
<feature type="DNA-binding region" description="OmpR/PhoB-type" evidence="7">
    <location>
        <begin position="127"/>
        <end position="226"/>
    </location>
</feature>
<keyword evidence="3 7" id="KW-0238">DNA-binding</keyword>
<proteinExistence type="predicted"/>
<keyword evidence="11" id="KW-1185">Reference proteome</keyword>
<evidence type="ECO:0000256" key="6">
    <source>
        <dbReference type="PROSITE-ProRule" id="PRU00169"/>
    </source>
</evidence>
<dbReference type="SMART" id="SM00862">
    <property type="entry name" value="Trans_reg_C"/>
    <property type="match status" value="1"/>
</dbReference>
<dbReference type="PROSITE" id="PS51755">
    <property type="entry name" value="OMPR_PHOB"/>
    <property type="match status" value="1"/>
</dbReference>
<evidence type="ECO:0000256" key="5">
    <source>
        <dbReference type="ARBA" id="ARBA00024867"/>
    </source>
</evidence>
<comment type="caution">
    <text evidence="10">The sequence shown here is derived from an EMBL/GenBank/DDBJ whole genome shotgun (WGS) entry which is preliminary data.</text>
</comment>
<evidence type="ECO:0000313" key="11">
    <source>
        <dbReference type="Proteomes" id="UP000012589"/>
    </source>
</evidence>
<evidence type="ECO:0000256" key="2">
    <source>
        <dbReference type="ARBA" id="ARBA00023015"/>
    </source>
</evidence>
<dbReference type="Gene3D" id="1.10.10.10">
    <property type="entry name" value="Winged helix-like DNA-binding domain superfamily/Winged helix DNA-binding domain"/>
    <property type="match status" value="1"/>
</dbReference>
<keyword evidence="4" id="KW-0804">Transcription</keyword>
<dbReference type="GO" id="GO:0005829">
    <property type="term" value="C:cytosol"/>
    <property type="evidence" value="ECO:0007669"/>
    <property type="project" value="TreeGrafter"/>
</dbReference>
<dbReference type="GO" id="GO:0032993">
    <property type="term" value="C:protein-DNA complex"/>
    <property type="evidence" value="ECO:0007669"/>
    <property type="project" value="TreeGrafter"/>
</dbReference>
<dbReference type="GO" id="GO:0006355">
    <property type="term" value="P:regulation of DNA-templated transcription"/>
    <property type="evidence" value="ECO:0007669"/>
    <property type="project" value="InterPro"/>
</dbReference>
<dbReference type="SUPFAM" id="SSF52172">
    <property type="entry name" value="CheY-like"/>
    <property type="match status" value="1"/>
</dbReference>
<dbReference type="CDD" id="cd00383">
    <property type="entry name" value="trans_reg_C"/>
    <property type="match status" value="1"/>
</dbReference>
<feature type="domain" description="Response regulatory" evidence="8">
    <location>
        <begin position="4"/>
        <end position="118"/>
    </location>
</feature>
<dbReference type="AlphaFoldDB" id="N2AF41"/>
<evidence type="ECO:0000256" key="4">
    <source>
        <dbReference type="ARBA" id="ARBA00023163"/>
    </source>
</evidence>
<gene>
    <name evidence="10" type="ORF">C823_02968</name>
</gene>
<dbReference type="GO" id="GO:0000156">
    <property type="term" value="F:phosphorelay response regulator activity"/>
    <property type="evidence" value="ECO:0007669"/>
    <property type="project" value="TreeGrafter"/>
</dbReference>
<evidence type="ECO:0000259" key="9">
    <source>
        <dbReference type="PROSITE" id="PS51755"/>
    </source>
</evidence>
<dbReference type="InterPro" id="IPR036388">
    <property type="entry name" value="WH-like_DNA-bd_sf"/>
</dbReference>
<dbReference type="InterPro" id="IPR011006">
    <property type="entry name" value="CheY-like_superfamily"/>
</dbReference>
<dbReference type="STRING" id="1235802.C823_02968"/>
<evidence type="ECO:0000256" key="3">
    <source>
        <dbReference type="ARBA" id="ARBA00023125"/>
    </source>
</evidence>
<sequence length="232" mass="26109">MQTSILIVEDDDNINHMLHDLLTLHGFCTIQAFSGTEAMLYMQKQPPAAVILDLMLPGMPGEELLAKIKSDYPQTAVLVASAKEDVSKRVSLLRAGADDYITKPFDTEELLARLEAILRRSQKQVAAARPRYKDLTIHPENYTVFVGETELSLTKREYLILELLLSNPGKVFTKSNLYESVWNEEFLGEDNAVNVHISNIRKKLAKLHPDETYIRSVSALPSLCCAILIFSF</sequence>
<dbReference type="EMBL" id="AQFT01000091">
    <property type="protein sequence ID" value="EMZ25078.1"/>
    <property type="molecule type" value="Genomic_DNA"/>
</dbReference>
<feature type="modified residue" description="4-aspartylphosphate" evidence="6">
    <location>
        <position position="53"/>
    </location>
</feature>
<dbReference type="PROSITE" id="PS50110">
    <property type="entry name" value="RESPONSE_REGULATORY"/>
    <property type="match status" value="1"/>
</dbReference>
<evidence type="ECO:0000256" key="1">
    <source>
        <dbReference type="ARBA" id="ARBA00018672"/>
    </source>
</evidence>
<name>N2AF41_9FIRM</name>
<dbReference type="InterPro" id="IPR001789">
    <property type="entry name" value="Sig_transdc_resp-reg_receiver"/>
</dbReference>
<organism evidence="10 11">
    <name type="scientific">Eubacterium plexicaudatum ASF492</name>
    <dbReference type="NCBI Taxonomy" id="1235802"/>
    <lineage>
        <taxon>Bacteria</taxon>
        <taxon>Bacillati</taxon>
        <taxon>Bacillota</taxon>
        <taxon>Clostridia</taxon>
        <taxon>Eubacteriales</taxon>
        <taxon>Eubacteriaceae</taxon>
        <taxon>Eubacterium</taxon>
    </lineage>
</organism>